<comment type="caution">
    <text evidence="1">The sequence shown here is derived from an EMBL/GenBank/DDBJ whole genome shotgun (WGS) entry which is preliminary data.</text>
</comment>
<feature type="non-terminal residue" evidence="1">
    <location>
        <position position="1"/>
    </location>
</feature>
<gene>
    <name evidence="1" type="ORF">S01H4_46090</name>
</gene>
<dbReference type="EMBL" id="BART01025719">
    <property type="protein sequence ID" value="GAH03877.1"/>
    <property type="molecule type" value="Genomic_DNA"/>
</dbReference>
<protein>
    <submittedName>
        <fullName evidence="1">Uncharacterized protein</fullName>
    </submittedName>
</protein>
<name>X1C909_9ZZZZ</name>
<reference evidence="1" key="1">
    <citation type="journal article" date="2014" name="Front. Microbiol.">
        <title>High frequency of phylogenetically diverse reductive dehalogenase-homologous genes in deep subseafloor sedimentary metagenomes.</title>
        <authorList>
            <person name="Kawai M."/>
            <person name="Futagami T."/>
            <person name="Toyoda A."/>
            <person name="Takaki Y."/>
            <person name="Nishi S."/>
            <person name="Hori S."/>
            <person name="Arai W."/>
            <person name="Tsubouchi T."/>
            <person name="Morono Y."/>
            <person name="Uchiyama I."/>
            <person name="Ito T."/>
            <person name="Fujiyama A."/>
            <person name="Inagaki F."/>
            <person name="Takami H."/>
        </authorList>
    </citation>
    <scope>NUCLEOTIDE SEQUENCE</scope>
    <source>
        <strain evidence="1">Expedition CK06-06</strain>
    </source>
</reference>
<dbReference type="AlphaFoldDB" id="X1C909"/>
<proteinExistence type="predicted"/>
<organism evidence="1">
    <name type="scientific">marine sediment metagenome</name>
    <dbReference type="NCBI Taxonomy" id="412755"/>
    <lineage>
        <taxon>unclassified sequences</taxon>
        <taxon>metagenomes</taxon>
        <taxon>ecological metagenomes</taxon>
    </lineage>
</organism>
<sequence length="45" mass="5411">QQIMDKSTEERVLDPAFKKIYNKEVNRLKPVVFIGPYEHHSRLQK</sequence>
<evidence type="ECO:0000313" key="1">
    <source>
        <dbReference type="EMBL" id="GAH03877.1"/>
    </source>
</evidence>
<accession>X1C909</accession>